<feature type="signal peptide" evidence="1">
    <location>
        <begin position="1"/>
        <end position="17"/>
    </location>
</feature>
<evidence type="ECO:0000313" key="2">
    <source>
        <dbReference type="EMBL" id="ULT84409.1"/>
    </source>
</evidence>
<reference evidence="2 4" key="2">
    <citation type="submission" date="2022-05" db="EMBL/GenBank/DDBJ databases">
        <title>Chromosome-level reference genomes for two strains of Caenorhabditis briggsae: an improved platform for comparative genomics.</title>
        <authorList>
            <person name="Stevens L."/>
            <person name="Andersen E.C."/>
        </authorList>
    </citation>
    <scope>NUCLEOTIDE SEQUENCE [LARGE SCALE GENOMIC DNA]</scope>
    <source>
        <strain evidence="2">QX1410_ONT</strain>
        <tissue evidence="2">Whole-organism</tissue>
    </source>
</reference>
<dbReference type="EMBL" id="CP092625">
    <property type="protein sequence ID" value="UMM43657.1"/>
    <property type="molecule type" value="Genomic_DNA"/>
</dbReference>
<dbReference type="EMBL" id="CP090896">
    <property type="protein sequence ID" value="ULT84409.1"/>
    <property type="molecule type" value="Genomic_DNA"/>
</dbReference>
<proteinExistence type="predicted"/>
<feature type="chain" id="PRO_5044706530" evidence="1">
    <location>
        <begin position="18"/>
        <end position="109"/>
    </location>
</feature>
<dbReference type="AlphaFoldDB" id="A0AAE8ZWC8"/>
<organism evidence="2 4">
    <name type="scientific">Caenorhabditis briggsae</name>
    <dbReference type="NCBI Taxonomy" id="6238"/>
    <lineage>
        <taxon>Eukaryota</taxon>
        <taxon>Metazoa</taxon>
        <taxon>Ecdysozoa</taxon>
        <taxon>Nematoda</taxon>
        <taxon>Chromadorea</taxon>
        <taxon>Rhabditida</taxon>
        <taxon>Rhabditina</taxon>
        <taxon>Rhabditomorpha</taxon>
        <taxon>Rhabditoidea</taxon>
        <taxon>Rhabditidae</taxon>
        <taxon>Peloderinae</taxon>
        <taxon>Caenorhabditis</taxon>
    </lineage>
</organism>
<keyword evidence="5" id="KW-1185">Reference proteome</keyword>
<dbReference type="Proteomes" id="UP000829354">
    <property type="component" value="Chromosome X"/>
</dbReference>
<evidence type="ECO:0000313" key="3">
    <source>
        <dbReference type="EMBL" id="UMM43657.1"/>
    </source>
</evidence>
<evidence type="ECO:0000256" key="1">
    <source>
        <dbReference type="SAM" id="SignalP"/>
    </source>
</evidence>
<evidence type="ECO:0000313" key="5">
    <source>
        <dbReference type="Proteomes" id="UP000829354"/>
    </source>
</evidence>
<sequence length="109" mass="12597">MAPHFLFLSILALLGSAEENEYDPNGINKIFHYLEDHPEHSLSLIIKENQLIVRQNNTCLQFDYVYFEWVNHEVASPFPNMTSSNEFCTVVQCDDVFGPTESVDCSKYF</sequence>
<keyword evidence="1" id="KW-0732">Signal</keyword>
<reference evidence="3 5" key="1">
    <citation type="submission" date="2022-04" db="EMBL/GenBank/DDBJ databases">
        <title>Chromosome-level reference genomes for two strains of Caenorhabditis briggsae: an improved platform for comparative genomics.</title>
        <authorList>
            <person name="Stevens L."/>
            <person name="Andersen E."/>
        </authorList>
    </citation>
    <scope>NUCLEOTIDE SEQUENCE [LARGE SCALE GENOMIC DNA]</scope>
    <source>
        <strain evidence="3">VX34</strain>
        <tissue evidence="3">Whole-organism</tissue>
    </source>
</reference>
<name>A0AAE8ZWC8_CAEBR</name>
<protein>
    <submittedName>
        <fullName evidence="2">Uncharacterized protein</fullName>
    </submittedName>
</protein>
<evidence type="ECO:0000313" key="4">
    <source>
        <dbReference type="Proteomes" id="UP000827892"/>
    </source>
</evidence>
<dbReference type="Proteomes" id="UP000827892">
    <property type="component" value="Chromosome X"/>
</dbReference>
<accession>A0AAE8ZWC8</accession>
<gene>
    <name evidence="2" type="ORF">L3Y34_013229</name>
    <name evidence="3" type="ORF">L5515_019077</name>
</gene>